<dbReference type="GO" id="GO:0016757">
    <property type="term" value="F:glycosyltransferase activity"/>
    <property type="evidence" value="ECO:0007669"/>
    <property type="project" value="UniProtKB-ARBA"/>
</dbReference>
<accession>A0A0K1QYM8</accession>
<evidence type="ECO:0000313" key="4">
    <source>
        <dbReference type="Proteomes" id="UP000017175"/>
    </source>
</evidence>
<keyword evidence="1" id="KW-1133">Transmembrane helix</keyword>
<protein>
    <submittedName>
        <fullName evidence="3">Glycosyl transferase family 1</fullName>
    </submittedName>
</protein>
<dbReference type="Gene3D" id="3.40.50.2000">
    <property type="entry name" value="Glycogen Phosphorylase B"/>
    <property type="match status" value="2"/>
</dbReference>
<dbReference type="InterPro" id="IPR028098">
    <property type="entry name" value="Glyco_trans_4-like_N"/>
</dbReference>
<feature type="transmembrane region" description="Helical" evidence="1">
    <location>
        <begin position="149"/>
        <end position="171"/>
    </location>
</feature>
<dbReference type="RefSeq" id="WP_031318562.1">
    <property type="nucleotide sequence ID" value="NZ_CP010945.1"/>
</dbReference>
<sequence length="412" mass="46107">MKIAIVTQYFYPENFVINDIVRELGREGHTVEVFTGKPNYPVGKVFEGFTEKGYEQRLFDDQIIVHHAPLRPRKTGGAKNLLLNYASFVVNGLWHFSKLARRRRFDIIFVYAPSPITAVIPGIWMKFLFRAPLFLWVQDLWPESLRATGFITNTTILKFIGLFVRFSYFFVDKLLVQSEAFVVPVRKYANASKIVYYPNSYCSNERVANIAPLLPELVSVLKQYFCVVFAGNLGNAQSLDTIVDAAVLLSDQPDVRIVVVGTGSLANWLFEETERRGLTNIFLAGAYPKASMPQLFDLASALLVTLKKDEIFSYTVPSKIQAYLAAGRPIVAALDGEGARVVNAARAGLTGPAEDATQLAARINELRSMSAAERSALGQNGYTYYLENFELRRQTGTLVALFRNELGADKEI</sequence>
<keyword evidence="1" id="KW-0812">Transmembrane</keyword>
<proteinExistence type="predicted"/>
<name>A0A0K1QYM8_PSEFL</name>
<evidence type="ECO:0000259" key="2">
    <source>
        <dbReference type="Pfam" id="PF13579"/>
    </source>
</evidence>
<feature type="domain" description="Glycosyltransferase subfamily 4-like N-terminal" evidence="2">
    <location>
        <begin position="16"/>
        <end position="199"/>
    </location>
</feature>
<dbReference type="PANTHER" id="PTHR12526:SF622">
    <property type="entry name" value="GLYCOSYLTRANSFERASE (GROUP I)"/>
    <property type="match status" value="1"/>
</dbReference>
<dbReference type="SUPFAM" id="SSF53756">
    <property type="entry name" value="UDP-Glycosyltransferase/glycogen phosphorylase"/>
    <property type="match status" value="1"/>
</dbReference>
<evidence type="ECO:0000313" key="3">
    <source>
        <dbReference type="EMBL" id="AKV10851.1"/>
    </source>
</evidence>
<dbReference type="Pfam" id="PF13579">
    <property type="entry name" value="Glyco_trans_4_4"/>
    <property type="match status" value="1"/>
</dbReference>
<evidence type="ECO:0000256" key="1">
    <source>
        <dbReference type="SAM" id="Phobius"/>
    </source>
</evidence>
<organism evidence="3 4">
    <name type="scientific">Pseudomonas fluorescens NCIMB 11764</name>
    <dbReference type="NCBI Taxonomy" id="1221522"/>
    <lineage>
        <taxon>Bacteria</taxon>
        <taxon>Pseudomonadati</taxon>
        <taxon>Pseudomonadota</taxon>
        <taxon>Gammaproteobacteria</taxon>
        <taxon>Pseudomonadales</taxon>
        <taxon>Pseudomonadaceae</taxon>
        <taxon>Pseudomonas</taxon>
    </lineage>
</organism>
<dbReference type="Proteomes" id="UP000017175">
    <property type="component" value="Chromosome"/>
</dbReference>
<gene>
    <name evidence="3" type="ORF">B723_14505</name>
</gene>
<feature type="transmembrane region" description="Helical" evidence="1">
    <location>
        <begin position="108"/>
        <end position="129"/>
    </location>
</feature>
<dbReference type="CDD" id="cd03794">
    <property type="entry name" value="GT4_WbuB-like"/>
    <property type="match status" value="1"/>
</dbReference>
<dbReference type="EMBL" id="CP010945">
    <property type="protein sequence ID" value="AKV10851.1"/>
    <property type="molecule type" value="Genomic_DNA"/>
</dbReference>
<dbReference type="PANTHER" id="PTHR12526">
    <property type="entry name" value="GLYCOSYLTRANSFERASE"/>
    <property type="match status" value="1"/>
</dbReference>
<dbReference type="AlphaFoldDB" id="A0A0K1QYM8"/>
<dbReference type="OrthoDB" id="9787293at2"/>
<dbReference type="eggNOG" id="COG0438">
    <property type="taxonomic scope" value="Bacteria"/>
</dbReference>
<reference evidence="3 4" key="1">
    <citation type="journal article" date="2012" name="J. Bacteriol.">
        <title>Draft genome sequence of the cyanide-utilizing bacterium Pseudomonas fluorescens strain NCIMB 11764.</title>
        <authorList>
            <person name="Vilo C.A."/>
            <person name="Benedik M.J."/>
            <person name="Kunz D.A."/>
            <person name="Dong Q."/>
        </authorList>
    </citation>
    <scope>NUCLEOTIDE SEQUENCE [LARGE SCALE GENOMIC DNA]</scope>
    <source>
        <strain evidence="3 4">NCIMB 11764</strain>
    </source>
</reference>
<keyword evidence="3" id="KW-0808">Transferase</keyword>
<dbReference type="Pfam" id="PF13692">
    <property type="entry name" value="Glyco_trans_1_4"/>
    <property type="match status" value="1"/>
</dbReference>
<keyword evidence="1" id="KW-0472">Membrane</keyword>